<evidence type="ECO:0000313" key="2">
    <source>
        <dbReference type="EMBL" id="CEP21487.1"/>
    </source>
</evidence>
<dbReference type="AlphaFoldDB" id="A0A0H5C1T1"/>
<accession>A0A0H5C1T1</accession>
<gene>
    <name evidence="2" type="ORF">BN1211_1589</name>
</gene>
<evidence type="ECO:0008006" key="4">
    <source>
        <dbReference type="Google" id="ProtNLM"/>
    </source>
</evidence>
<name>A0A0H5C1T1_CYBJN</name>
<proteinExistence type="predicted"/>
<dbReference type="InterPro" id="IPR036322">
    <property type="entry name" value="WD40_repeat_dom_sf"/>
</dbReference>
<reference evidence="3" key="1">
    <citation type="journal article" date="2015" name="J. Biotechnol.">
        <title>The structure of the Cyberlindnera jadinii genome and its relation to Candida utilis analyzed by the occurrence of single nucleotide polymorphisms.</title>
        <authorList>
            <person name="Rupp O."/>
            <person name="Brinkrolf K."/>
            <person name="Buerth C."/>
            <person name="Kunigo M."/>
            <person name="Schneider J."/>
            <person name="Jaenicke S."/>
            <person name="Goesmann A."/>
            <person name="Puehler A."/>
            <person name="Jaeger K.-E."/>
            <person name="Ernst J.F."/>
        </authorList>
    </citation>
    <scope>NUCLEOTIDE SEQUENCE [LARGE SCALE GENOMIC DNA]</scope>
    <source>
        <strain evidence="3">ATCC 18201 / CBS 1600 / BCRC 20928 / JCM 3617 / NBRC 0987 / NRRL Y-1542</strain>
    </source>
</reference>
<dbReference type="Gene3D" id="2.130.10.10">
    <property type="entry name" value="YVTN repeat-like/Quinoprotein amine dehydrogenase"/>
    <property type="match status" value="1"/>
</dbReference>
<dbReference type="EMBL" id="CDQK01000002">
    <property type="protein sequence ID" value="CEP21487.1"/>
    <property type="molecule type" value="Genomic_DNA"/>
</dbReference>
<protein>
    <recommendedName>
        <fullName evidence="4">SPS-sensor component PTR3</fullName>
    </recommendedName>
</protein>
<evidence type="ECO:0000256" key="1">
    <source>
        <dbReference type="SAM" id="MobiDB-lite"/>
    </source>
</evidence>
<dbReference type="Proteomes" id="UP000038830">
    <property type="component" value="Unassembled WGS sequence"/>
</dbReference>
<organism evidence="2 3">
    <name type="scientific">Cyberlindnera jadinii (strain ATCC 18201 / CBS 1600 / BCRC 20928 / JCM 3617 / NBRC 0987 / NRRL Y-1542)</name>
    <name type="common">Torula yeast</name>
    <name type="synonym">Candida utilis</name>
    <dbReference type="NCBI Taxonomy" id="983966"/>
    <lineage>
        <taxon>Eukaryota</taxon>
        <taxon>Fungi</taxon>
        <taxon>Dikarya</taxon>
        <taxon>Ascomycota</taxon>
        <taxon>Saccharomycotina</taxon>
        <taxon>Saccharomycetes</taxon>
        <taxon>Phaffomycetales</taxon>
        <taxon>Phaffomycetaceae</taxon>
        <taxon>Cyberlindnera</taxon>
    </lineage>
</organism>
<feature type="compositionally biased region" description="Low complexity" evidence="1">
    <location>
        <begin position="149"/>
        <end position="183"/>
    </location>
</feature>
<dbReference type="InterPro" id="IPR015943">
    <property type="entry name" value="WD40/YVTN_repeat-like_dom_sf"/>
</dbReference>
<evidence type="ECO:0000313" key="3">
    <source>
        <dbReference type="Proteomes" id="UP000038830"/>
    </source>
</evidence>
<sequence length="630" mass="70330">MEATDCADNLLKESVLQALSLPSSLDNNFNVISSPVNDAYMVSCADCISESLARILLKMDGTLECPTCHERVTMVGPVEPLRRIYNLVSDDTDNQYGHEEKKENLLSLFYSIANTVNQQTTVPTSSKSKRLQRPSEASMSKKSDILVTSRSSSNLSKLSSNPSSNLSKLPSSSLSMKQSSNASIHTHSTQSMSTLPTAMVQGAAPQPQLSSIKSPIQKNKEFFFVKCFPTYRRHYQYSTHSKFLKAKSKTFIQTRISPGAQFFALLSPRKWEVYEIPEDPSKPPVLRCVGKSTGEYGPNFENLEKPPMNELREGNTNANDFLKKLADWEHLYCSISDSYLVISGTHGILRVYDLGYRGRPVYLYASNFPIRCIDVSPSSELVAYGITGKDRVSGAEHALIMMHKLNFNNGLLFKVDSTTVKLPYRDPINKVSFSTDSNYLSCSTALESRFLTVLVKDAEHPKLVMKSLRTLDTSLESEGITDIKMFDNSRFMCVTSVAFNASPIIVDNNIALTNGLETVAQPKLVMKLSEVGTQIHKCAISPRNDAVAFVDRNGTVYLMNSTRMDQDHKRFFIVDQVSNAFRERESASAMFSADGHRLYLVDRKGILYVNDFASGLPKDPEITRCKPLER</sequence>
<dbReference type="SUPFAM" id="SSF50978">
    <property type="entry name" value="WD40 repeat-like"/>
    <property type="match status" value="1"/>
</dbReference>
<feature type="region of interest" description="Disordered" evidence="1">
    <location>
        <begin position="120"/>
        <end position="192"/>
    </location>
</feature>